<dbReference type="GO" id="GO:0006515">
    <property type="term" value="P:protein quality control for misfolded or incompletely synthesized proteins"/>
    <property type="evidence" value="ECO:0007669"/>
    <property type="project" value="UniProtKB-UniRule"/>
</dbReference>
<evidence type="ECO:0000313" key="19">
    <source>
        <dbReference type="Proteomes" id="UP000598633"/>
    </source>
</evidence>
<feature type="coiled-coil region" evidence="15">
    <location>
        <begin position="205"/>
        <end position="279"/>
    </location>
</feature>
<dbReference type="Gene3D" id="1.20.58.1480">
    <property type="match status" value="1"/>
</dbReference>
<dbReference type="InterPro" id="IPR015947">
    <property type="entry name" value="PUA-like_sf"/>
</dbReference>
<evidence type="ECO:0000256" key="2">
    <source>
        <dbReference type="ARBA" id="ARBA00022490"/>
    </source>
</evidence>
<organism evidence="18 19">
    <name type="scientific">Candidatus Sulfomarinibacter kjeldsenii</name>
    <dbReference type="NCBI Taxonomy" id="2885994"/>
    <lineage>
        <taxon>Bacteria</taxon>
        <taxon>Pseudomonadati</taxon>
        <taxon>Acidobacteriota</taxon>
        <taxon>Thermoanaerobaculia</taxon>
        <taxon>Thermoanaerobaculales</taxon>
        <taxon>Candidatus Sulfomarinibacteraceae</taxon>
        <taxon>Candidatus Sulfomarinibacter</taxon>
    </lineage>
</organism>
<dbReference type="EC" id="3.4.21.53" evidence="9 10"/>
<dbReference type="Gene3D" id="1.10.8.60">
    <property type="match status" value="1"/>
</dbReference>
<proteinExistence type="evidence at transcript level"/>
<dbReference type="NCBIfam" id="TIGR00763">
    <property type="entry name" value="lon"/>
    <property type="match status" value="1"/>
</dbReference>
<dbReference type="EMBL" id="JACXWA010000070">
    <property type="protein sequence ID" value="MBD3870594.1"/>
    <property type="molecule type" value="Genomic_DNA"/>
</dbReference>
<dbReference type="SUPFAM" id="SSF88697">
    <property type="entry name" value="PUA domain-like"/>
    <property type="match status" value="1"/>
</dbReference>
<dbReference type="GO" id="GO:0005524">
    <property type="term" value="F:ATP binding"/>
    <property type="evidence" value="ECO:0007669"/>
    <property type="project" value="UniProtKB-UniRule"/>
</dbReference>
<dbReference type="SMART" id="SM00382">
    <property type="entry name" value="AAA"/>
    <property type="match status" value="1"/>
</dbReference>
<feature type="active site" evidence="9 11">
    <location>
        <position position="694"/>
    </location>
</feature>
<dbReference type="Gene3D" id="3.30.230.10">
    <property type="match status" value="1"/>
</dbReference>
<keyword evidence="8 9" id="KW-0346">Stress response</keyword>
<protein>
    <recommendedName>
        <fullName evidence="9 10">Lon protease</fullName>
        <ecNumber evidence="9 10">3.4.21.53</ecNumber>
    </recommendedName>
    <alternativeName>
        <fullName evidence="9">ATP-dependent protease La</fullName>
    </alternativeName>
</protein>
<dbReference type="CDD" id="cd19500">
    <property type="entry name" value="RecA-like_Lon"/>
    <property type="match status" value="1"/>
</dbReference>
<dbReference type="PANTHER" id="PTHR10046">
    <property type="entry name" value="ATP DEPENDENT LON PROTEASE FAMILY MEMBER"/>
    <property type="match status" value="1"/>
</dbReference>
<keyword evidence="15" id="KW-0175">Coiled coil</keyword>
<dbReference type="GO" id="GO:0004176">
    <property type="term" value="F:ATP-dependent peptidase activity"/>
    <property type="evidence" value="ECO:0007669"/>
    <property type="project" value="UniProtKB-UniRule"/>
</dbReference>
<keyword evidence="3 9" id="KW-0645">Protease</keyword>
<evidence type="ECO:0000256" key="13">
    <source>
        <dbReference type="PROSITE-ProRule" id="PRU01122"/>
    </source>
</evidence>
<comment type="subunit">
    <text evidence="9 10">Homohexamer. Organized in a ring with a central cavity.</text>
</comment>
<accession>A0A8J6Y6Q9</accession>
<comment type="function">
    <text evidence="9">ATP-dependent serine protease that mediates the selective degradation of mutant and abnormal proteins as well as certain short-lived regulatory proteins. Required for cellular homeostasis and for survival from DNA damage and developmental changes induced by stress. Degrades polypeptides processively to yield small peptide fragments that are 5 to 10 amino acids long. Binds to DNA in a double-stranded, site-specific manner.</text>
</comment>
<comment type="similarity">
    <text evidence="9 10 13 14">Belongs to the peptidase S16 family.</text>
</comment>
<keyword evidence="2 9" id="KW-0963">Cytoplasm</keyword>
<dbReference type="InterPro" id="IPR008268">
    <property type="entry name" value="Peptidase_S16_AS"/>
</dbReference>
<dbReference type="InterPro" id="IPR003111">
    <property type="entry name" value="Lon_prtase_N"/>
</dbReference>
<feature type="domain" description="Lon N-terminal" evidence="17">
    <location>
        <begin position="24"/>
        <end position="219"/>
    </location>
</feature>
<dbReference type="InterPro" id="IPR003593">
    <property type="entry name" value="AAA+_ATPase"/>
</dbReference>
<dbReference type="Pfam" id="PF22667">
    <property type="entry name" value="Lon_lid"/>
    <property type="match status" value="1"/>
</dbReference>
<dbReference type="Pfam" id="PF02190">
    <property type="entry name" value="LON_substr_bdg"/>
    <property type="match status" value="1"/>
</dbReference>
<name>A0A8J6Y6Q9_9BACT</name>
<dbReference type="Gene3D" id="1.20.5.5270">
    <property type="match status" value="1"/>
</dbReference>
<keyword evidence="7 9" id="KW-0067">ATP-binding</keyword>
<dbReference type="InterPro" id="IPR027543">
    <property type="entry name" value="Lon_bac"/>
</dbReference>
<dbReference type="Gene3D" id="3.40.50.300">
    <property type="entry name" value="P-loop containing nucleotide triphosphate hydrolases"/>
    <property type="match status" value="1"/>
</dbReference>
<dbReference type="PROSITE" id="PS01046">
    <property type="entry name" value="LON_SER"/>
    <property type="match status" value="1"/>
</dbReference>
<dbReference type="SUPFAM" id="SSF54211">
    <property type="entry name" value="Ribosomal protein S5 domain 2-like"/>
    <property type="match status" value="1"/>
</dbReference>
<evidence type="ECO:0000256" key="3">
    <source>
        <dbReference type="ARBA" id="ARBA00022670"/>
    </source>
</evidence>
<dbReference type="GO" id="GO:0004252">
    <property type="term" value="F:serine-type endopeptidase activity"/>
    <property type="evidence" value="ECO:0007669"/>
    <property type="project" value="UniProtKB-UniRule"/>
</dbReference>
<gene>
    <name evidence="9 18" type="primary">lon</name>
    <name evidence="18" type="ORF">IFJ97_04470</name>
</gene>
<keyword evidence="5 9" id="KW-0378">Hydrolase</keyword>
<evidence type="ECO:0000256" key="14">
    <source>
        <dbReference type="RuleBase" id="RU000591"/>
    </source>
</evidence>
<reference evidence="18 19" key="1">
    <citation type="submission" date="2020-08" db="EMBL/GenBank/DDBJ databases">
        <title>Acidobacteriota in marine sediments use diverse sulfur dissimilation pathways.</title>
        <authorList>
            <person name="Wasmund K."/>
        </authorList>
    </citation>
    <scope>NUCLEOTIDE SEQUENCE [LARGE SCALE GENOMIC DNA]</scope>
    <source>
        <strain evidence="18">MAG AM3-A</strain>
    </source>
</reference>
<dbReference type="PROSITE" id="PS51787">
    <property type="entry name" value="LON_N"/>
    <property type="match status" value="1"/>
</dbReference>
<evidence type="ECO:0000256" key="9">
    <source>
        <dbReference type="HAMAP-Rule" id="MF_01973"/>
    </source>
</evidence>
<comment type="induction">
    <text evidence="9">By heat shock.</text>
</comment>
<comment type="catalytic activity">
    <reaction evidence="9 10 13">
        <text>Hydrolysis of proteins in presence of ATP.</text>
        <dbReference type="EC" id="3.4.21.53"/>
    </reaction>
</comment>
<dbReference type="GO" id="GO:0043565">
    <property type="term" value="F:sequence-specific DNA binding"/>
    <property type="evidence" value="ECO:0007669"/>
    <property type="project" value="UniProtKB-UniRule"/>
</dbReference>
<dbReference type="SMART" id="SM00464">
    <property type="entry name" value="LON"/>
    <property type="match status" value="1"/>
</dbReference>
<dbReference type="PIRSF" id="PIRSF001174">
    <property type="entry name" value="Lon_proteas"/>
    <property type="match status" value="1"/>
</dbReference>
<evidence type="ECO:0000313" key="18">
    <source>
        <dbReference type="EMBL" id="MBD3870594.1"/>
    </source>
</evidence>
<dbReference type="InterPro" id="IPR054594">
    <property type="entry name" value="Lon_lid"/>
</dbReference>
<evidence type="ECO:0000259" key="17">
    <source>
        <dbReference type="PROSITE" id="PS51787"/>
    </source>
</evidence>
<feature type="domain" description="Lon proteolytic" evidence="16">
    <location>
        <begin position="607"/>
        <end position="787"/>
    </location>
</feature>
<evidence type="ECO:0000256" key="12">
    <source>
        <dbReference type="PIRSR" id="PIRSR001174-2"/>
    </source>
</evidence>
<comment type="subcellular location">
    <subcellularLocation>
        <location evidence="1 9 10">Cytoplasm</location>
    </subcellularLocation>
</comment>
<dbReference type="PRINTS" id="PR00830">
    <property type="entry name" value="ENDOLAPTASE"/>
</dbReference>
<evidence type="ECO:0000256" key="15">
    <source>
        <dbReference type="SAM" id="Coils"/>
    </source>
</evidence>
<dbReference type="InterPro" id="IPR014721">
    <property type="entry name" value="Ribsml_uS5_D2-typ_fold_subgr"/>
</dbReference>
<dbReference type="FunFam" id="3.40.50.300:FF:000382">
    <property type="entry name" value="Lon protease homolog 2, peroxisomal"/>
    <property type="match status" value="1"/>
</dbReference>
<dbReference type="InterPro" id="IPR020568">
    <property type="entry name" value="Ribosomal_Su5_D2-typ_SF"/>
</dbReference>
<evidence type="ECO:0000256" key="10">
    <source>
        <dbReference type="PIRNR" id="PIRNR001174"/>
    </source>
</evidence>
<dbReference type="InterPro" id="IPR046336">
    <property type="entry name" value="Lon_prtase_N_sf"/>
</dbReference>
<sequence length="787" mass="86417">MAKLPDLPDHEHPPQDAISIPDVLPVIALRDAVLFPFAIIPLTVGRDISVRAVDDALSGDRLVLVLTQKDPQSENPKPEELYQTGCVAHIMRMLKLPDGTIRILIQGMSRARVDYFTRTEPSFEARLTPLEEPDPGESELEAKAFVRSIKQGLERVSTIGKQISPEVILITSGLEDPLRLADLAASNLGLDAADAQNVLETIDAMPRLRRVHELLEREIALAEMQEQISSQVRGEIDRNQREFLLRQQLRTIQQELGEIDDVELEIAEYREKAAALGLSQEAREAVDRQLRRLGTMHPESAESSVARTWLDWMTSLPWATISDDNLDIAAARSILDEDHFDLEKVKERILEFLAVRQLRPESKGPILCFVGPPGVGKTSLGRSIARALGREFARSSLGGVRDEAEIRGHRRTYVGALPGRIIQGLSQAGTSNPVFMLDEVDKLGADVRGDPSSALLEVLDPEQNDSFRDHYLGVVYDLSKVLFIATGNVTDTIQPAFLDRMEVIRLSGYTEEEKLEIARRHLIPRQVEENGLSARGLKFTSAAIVRLISDYTREAGLRNLEREIGSVCRKVAVQVAEGRRSIGRVSPPAVERFLGPPRHLMDRPLERDRIGVATGLAYTPVGGEVLLVEAIPLAGKGNLELTGSLGEVMKESATAALSLARARSTEFGITENWFAKHSLHIHVPAGGVPKDGPSAGATILSAIISAASGRSVRHDLAMTGEITLRGDVLPVGGIKEKVLAALRVGITEVLMPAENERDLIDLPQSARKKLKFVFVSTVDEVLKAAIR</sequence>
<dbReference type="GO" id="GO:0016887">
    <property type="term" value="F:ATP hydrolysis activity"/>
    <property type="evidence" value="ECO:0007669"/>
    <property type="project" value="UniProtKB-UniRule"/>
</dbReference>
<dbReference type="InterPro" id="IPR027065">
    <property type="entry name" value="Lon_Prtase"/>
</dbReference>
<evidence type="ECO:0000256" key="4">
    <source>
        <dbReference type="ARBA" id="ARBA00022741"/>
    </source>
</evidence>
<dbReference type="GO" id="GO:0034605">
    <property type="term" value="P:cellular response to heat"/>
    <property type="evidence" value="ECO:0007669"/>
    <property type="project" value="UniProtKB-UniRule"/>
</dbReference>
<keyword evidence="4 9" id="KW-0547">Nucleotide-binding</keyword>
<dbReference type="PROSITE" id="PS51786">
    <property type="entry name" value="LON_PROTEOLYTIC"/>
    <property type="match status" value="1"/>
</dbReference>
<evidence type="ECO:0000256" key="11">
    <source>
        <dbReference type="PIRSR" id="PIRSR001174-1"/>
    </source>
</evidence>
<dbReference type="Gene3D" id="2.30.130.40">
    <property type="entry name" value="LON domain-like"/>
    <property type="match status" value="1"/>
</dbReference>
<evidence type="ECO:0000256" key="8">
    <source>
        <dbReference type="ARBA" id="ARBA00023016"/>
    </source>
</evidence>
<dbReference type="AlphaFoldDB" id="A0A8J6Y6Q9"/>
<dbReference type="SUPFAM" id="SSF52540">
    <property type="entry name" value="P-loop containing nucleoside triphosphate hydrolases"/>
    <property type="match status" value="1"/>
</dbReference>
<dbReference type="Pfam" id="PF00004">
    <property type="entry name" value="AAA"/>
    <property type="match status" value="1"/>
</dbReference>
<dbReference type="GO" id="GO:0005737">
    <property type="term" value="C:cytoplasm"/>
    <property type="evidence" value="ECO:0007669"/>
    <property type="project" value="UniProtKB-SubCell"/>
</dbReference>
<evidence type="ECO:0000256" key="6">
    <source>
        <dbReference type="ARBA" id="ARBA00022825"/>
    </source>
</evidence>
<dbReference type="Proteomes" id="UP000598633">
    <property type="component" value="Unassembled WGS sequence"/>
</dbReference>
<feature type="active site" evidence="9 11">
    <location>
        <position position="737"/>
    </location>
</feature>
<dbReference type="InterPro" id="IPR004815">
    <property type="entry name" value="Lon_bac/euk-typ"/>
</dbReference>
<dbReference type="HAMAP" id="MF_01973">
    <property type="entry name" value="lon_bact"/>
    <property type="match status" value="1"/>
</dbReference>
<dbReference type="InterPro" id="IPR027417">
    <property type="entry name" value="P-loop_NTPase"/>
</dbReference>
<comment type="caution">
    <text evidence="18">The sequence shown here is derived from an EMBL/GenBank/DDBJ whole genome shotgun (WGS) entry which is preliminary data.</text>
</comment>
<evidence type="ECO:0000256" key="1">
    <source>
        <dbReference type="ARBA" id="ARBA00004496"/>
    </source>
</evidence>
<dbReference type="Pfam" id="PF05362">
    <property type="entry name" value="Lon_C"/>
    <property type="match status" value="1"/>
</dbReference>
<dbReference type="InterPro" id="IPR008269">
    <property type="entry name" value="Lon_proteolytic"/>
</dbReference>
<dbReference type="InterPro" id="IPR003959">
    <property type="entry name" value="ATPase_AAA_core"/>
</dbReference>
<keyword evidence="6 9" id="KW-0720">Serine protease</keyword>
<evidence type="ECO:0000256" key="5">
    <source>
        <dbReference type="ARBA" id="ARBA00022801"/>
    </source>
</evidence>
<feature type="binding site" evidence="9 12">
    <location>
        <begin position="371"/>
        <end position="378"/>
    </location>
    <ligand>
        <name>ATP</name>
        <dbReference type="ChEBI" id="CHEBI:30616"/>
    </ligand>
</feature>
<evidence type="ECO:0000256" key="7">
    <source>
        <dbReference type="ARBA" id="ARBA00022840"/>
    </source>
</evidence>
<evidence type="ECO:0000259" key="16">
    <source>
        <dbReference type="PROSITE" id="PS51786"/>
    </source>
</evidence>